<dbReference type="Pfam" id="PF01226">
    <property type="entry name" value="Form_Nir_trans"/>
    <property type="match status" value="1"/>
</dbReference>
<dbReference type="GO" id="GO:0042802">
    <property type="term" value="F:identical protein binding"/>
    <property type="evidence" value="ECO:0007669"/>
    <property type="project" value="UniProtKB-ARBA"/>
</dbReference>
<dbReference type="Proteomes" id="UP000235828">
    <property type="component" value="Chromosome A"/>
</dbReference>
<reference evidence="12 13" key="1">
    <citation type="submission" date="2017-10" db="EMBL/GenBank/DDBJ databases">
        <authorList>
            <person name="Banno H."/>
            <person name="Chua N.-H."/>
        </authorList>
    </citation>
    <scope>NUCLEOTIDE SEQUENCE [LARGE SCALE GENOMIC DNA]</scope>
    <source>
        <strain evidence="12">Vibrio tapetis CECT4600</strain>
    </source>
</reference>
<dbReference type="PANTHER" id="PTHR30520:SF10">
    <property type="entry name" value="FORMATE CHANNEL FOCA-RELATED"/>
    <property type="match status" value="1"/>
</dbReference>
<accession>A0A2N8Z8U0</accession>
<feature type="transmembrane region" description="Helical" evidence="11">
    <location>
        <begin position="166"/>
        <end position="186"/>
    </location>
</feature>
<dbReference type="InterPro" id="IPR023999">
    <property type="entry name" value="Formate_transptr_FocA"/>
</dbReference>
<comment type="similarity">
    <text evidence="9">Belongs to the FNT transporter (TC 1.A.16) family.</text>
</comment>
<feature type="transmembrane region" description="Helical" evidence="11">
    <location>
        <begin position="116"/>
        <end position="139"/>
    </location>
</feature>
<gene>
    <name evidence="12" type="primary">focA</name>
    <name evidence="12" type="ORF">VTAP4600_A0294</name>
</gene>
<proteinExistence type="inferred from homology"/>
<keyword evidence="5 11" id="KW-0812">Transmembrane</keyword>
<dbReference type="InterPro" id="IPR023271">
    <property type="entry name" value="Aquaporin-like"/>
</dbReference>
<dbReference type="NCBIfam" id="TIGR04060">
    <property type="entry name" value="formate_focA"/>
    <property type="match status" value="1"/>
</dbReference>
<evidence type="ECO:0000256" key="3">
    <source>
        <dbReference type="ARBA" id="ARBA00022475"/>
    </source>
</evidence>
<evidence type="ECO:0000256" key="11">
    <source>
        <dbReference type="SAM" id="Phobius"/>
    </source>
</evidence>
<evidence type="ECO:0000256" key="4">
    <source>
        <dbReference type="ARBA" id="ARBA00022519"/>
    </source>
</evidence>
<comment type="subcellular location">
    <subcellularLocation>
        <location evidence="1">Cell inner membrane</location>
        <topology evidence="1">Multi-pass membrane protein</topology>
    </subcellularLocation>
</comment>
<keyword evidence="6 11" id="KW-1133">Transmembrane helix</keyword>
<evidence type="ECO:0000256" key="10">
    <source>
        <dbReference type="NCBIfam" id="TIGR04060"/>
    </source>
</evidence>
<dbReference type="Gene3D" id="1.20.1080.10">
    <property type="entry name" value="Glycerol uptake facilitator protein"/>
    <property type="match status" value="1"/>
</dbReference>
<dbReference type="PANTHER" id="PTHR30520">
    <property type="entry name" value="FORMATE TRANSPORTER-RELATED"/>
    <property type="match status" value="1"/>
</dbReference>
<dbReference type="EMBL" id="LT960611">
    <property type="protein sequence ID" value="SON48273.1"/>
    <property type="molecule type" value="Genomic_DNA"/>
</dbReference>
<feature type="transmembrane region" description="Helical" evidence="11">
    <location>
        <begin position="40"/>
        <end position="59"/>
    </location>
</feature>
<evidence type="ECO:0000256" key="2">
    <source>
        <dbReference type="ARBA" id="ARBA00022448"/>
    </source>
</evidence>
<dbReference type="InterPro" id="IPR024002">
    <property type="entry name" value="For/NO2_transpt_CS"/>
</dbReference>
<evidence type="ECO:0000256" key="8">
    <source>
        <dbReference type="ARBA" id="ARBA00035914"/>
    </source>
</evidence>
<keyword evidence="4" id="KW-0997">Cell inner membrane</keyword>
<evidence type="ECO:0000256" key="6">
    <source>
        <dbReference type="ARBA" id="ARBA00022989"/>
    </source>
</evidence>
<organism evidence="12 13">
    <name type="scientific">Vibrio tapetis subsp. tapetis</name>
    <dbReference type="NCBI Taxonomy" id="1671868"/>
    <lineage>
        <taxon>Bacteria</taxon>
        <taxon>Pseudomonadati</taxon>
        <taxon>Pseudomonadota</taxon>
        <taxon>Gammaproteobacteria</taxon>
        <taxon>Vibrionales</taxon>
        <taxon>Vibrionaceae</taxon>
        <taxon>Vibrio</taxon>
    </lineage>
</organism>
<dbReference type="FunFam" id="1.20.1080.10:FF:000006">
    <property type="entry name" value="Formate transporter FocA"/>
    <property type="match status" value="1"/>
</dbReference>
<evidence type="ECO:0000256" key="7">
    <source>
        <dbReference type="ARBA" id="ARBA00023136"/>
    </source>
</evidence>
<evidence type="ECO:0000313" key="13">
    <source>
        <dbReference type="Proteomes" id="UP000235828"/>
    </source>
</evidence>
<evidence type="ECO:0000256" key="1">
    <source>
        <dbReference type="ARBA" id="ARBA00004429"/>
    </source>
</evidence>
<feature type="transmembrane region" description="Helical" evidence="11">
    <location>
        <begin position="261"/>
        <end position="283"/>
    </location>
</feature>
<evidence type="ECO:0000256" key="5">
    <source>
        <dbReference type="ARBA" id="ARBA00022692"/>
    </source>
</evidence>
<protein>
    <recommendedName>
        <fullName evidence="10">Formate transporter FocA</fullName>
    </recommendedName>
</protein>
<dbReference type="InterPro" id="IPR000292">
    <property type="entry name" value="For/NO2_transpt"/>
</dbReference>
<sequence>MHLQRYPMNMNQFDSLLPPQMAERAAEIGVGKATKDPMKAFLLAITAGLHIGIAFLFYTTITTGAEDLPWGFTRFIGGIAFSLGLVLVIITGGELFTSSVLTLVARASGKISWKNLVKHWAIVYFGNMVGAILLVGLMLTAKQYMFDSGQVGINTMHIAQHKLHHGFWQAVALGIMCNVLVCIGVWMTFSGRTLTDKIVVLVLPVAMFVSAGFEHCIANMFQVPMAIGIKNFASPEFWQMTGANAADFTDLNMMGFVLNNLIPVTLGNIIGGGVFVGMAYWLIYLRD</sequence>
<dbReference type="PROSITE" id="PS01005">
    <property type="entry name" value="FORMATE_NITRITE_TP_1"/>
    <property type="match status" value="1"/>
</dbReference>
<comment type="catalytic activity">
    <reaction evidence="8">
        <text>formate(in) = formate(out)</text>
        <dbReference type="Rhea" id="RHEA:29679"/>
        <dbReference type="ChEBI" id="CHEBI:15740"/>
    </reaction>
</comment>
<name>A0A2N8Z8U0_9VIBR</name>
<keyword evidence="2" id="KW-0813">Transport</keyword>
<dbReference type="GO" id="GO:0005886">
    <property type="term" value="C:plasma membrane"/>
    <property type="evidence" value="ECO:0007669"/>
    <property type="project" value="UniProtKB-SubCell"/>
</dbReference>
<keyword evidence="7 11" id="KW-0472">Membrane</keyword>
<dbReference type="NCBIfam" id="TIGR00790">
    <property type="entry name" value="fnt"/>
    <property type="match status" value="1"/>
</dbReference>
<evidence type="ECO:0000256" key="9">
    <source>
        <dbReference type="ARBA" id="ARBA00049660"/>
    </source>
</evidence>
<evidence type="ECO:0000313" key="12">
    <source>
        <dbReference type="EMBL" id="SON48273.1"/>
    </source>
</evidence>
<dbReference type="GO" id="GO:0015499">
    <property type="term" value="F:formate transmembrane transporter activity"/>
    <property type="evidence" value="ECO:0007669"/>
    <property type="project" value="UniProtKB-UniRule"/>
</dbReference>
<dbReference type="AlphaFoldDB" id="A0A2N8Z8U0"/>
<keyword evidence="3" id="KW-1003">Cell membrane</keyword>
<feature type="transmembrane region" description="Helical" evidence="11">
    <location>
        <begin position="198"/>
        <end position="221"/>
    </location>
</feature>
<keyword evidence="13" id="KW-1185">Reference proteome</keyword>
<feature type="transmembrane region" description="Helical" evidence="11">
    <location>
        <begin position="79"/>
        <end position="104"/>
    </location>
</feature>
<dbReference type="KEGG" id="vta:A0294"/>